<name>A0ABV6DSX9_9BACL</name>
<organism evidence="2 3">
    <name type="scientific">Paenibacillus chartarius</name>
    <dbReference type="NCBI Taxonomy" id="747481"/>
    <lineage>
        <taxon>Bacteria</taxon>
        <taxon>Bacillati</taxon>
        <taxon>Bacillota</taxon>
        <taxon>Bacilli</taxon>
        <taxon>Bacillales</taxon>
        <taxon>Paenibacillaceae</taxon>
        <taxon>Paenibacillus</taxon>
    </lineage>
</organism>
<dbReference type="Proteomes" id="UP001589776">
    <property type="component" value="Unassembled WGS sequence"/>
</dbReference>
<protein>
    <submittedName>
        <fullName evidence="2">Uncharacterized protein</fullName>
    </submittedName>
</protein>
<accession>A0ABV6DSX9</accession>
<dbReference type="EMBL" id="JBHLWN010000102">
    <property type="protein sequence ID" value="MFC0215747.1"/>
    <property type="molecule type" value="Genomic_DNA"/>
</dbReference>
<reference evidence="2 3" key="1">
    <citation type="submission" date="2024-09" db="EMBL/GenBank/DDBJ databases">
        <authorList>
            <person name="Sun Q."/>
            <person name="Mori K."/>
        </authorList>
    </citation>
    <scope>NUCLEOTIDE SEQUENCE [LARGE SCALE GENOMIC DNA]</scope>
    <source>
        <strain evidence="2 3">CCM 7759</strain>
    </source>
</reference>
<proteinExistence type="predicted"/>
<feature type="compositionally biased region" description="Basic and acidic residues" evidence="1">
    <location>
        <begin position="117"/>
        <end position="138"/>
    </location>
</feature>
<gene>
    <name evidence="2" type="ORF">ACFFK0_25450</name>
</gene>
<evidence type="ECO:0000256" key="1">
    <source>
        <dbReference type="SAM" id="MobiDB-lite"/>
    </source>
</evidence>
<feature type="region of interest" description="Disordered" evidence="1">
    <location>
        <begin position="109"/>
        <end position="162"/>
    </location>
</feature>
<keyword evidence="3" id="KW-1185">Reference proteome</keyword>
<comment type="caution">
    <text evidence="2">The sequence shown here is derived from an EMBL/GenBank/DDBJ whole genome shotgun (WGS) entry which is preliminary data.</text>
</comment>
<dbReference type="RefSeq" id="WP_377473233.1">
    <property type="nucleotide sequence ID" value="NZ_JBHLWN010000102.1"/>
</dbReference>
<evidence type="ECO:0000313" key="3">
    <source>
        <dbReference type="Proteomes" id="UP001589776"/>
    </source>
</evidence>
<sequence>MDRANSFSSWFASLRRKRNADEIKLLQSKLQELELKVQRLSSPGHEMPAPIVVEHIHIDKVVVDKVEYHNNFGALGIKELSGKLNIGANYSMSEGDTPMEEEGLQVLTEMRSAMRQAQDDHKSSAKQTENKEARDHTNDGGPKVKIRAKTRTEENAESSKAQ</sequence>
<evidence type="ECO:0000313" key="2">
    <source>
        <dbReference type="EMBL" id="MFC0215747.1"/>
    </source>
</evidence>